<dbReference type="RefSeq" id="XP_035660546.1">
    <property type="nucleotide sequence ID" value="XM_035804653.1"/>
</dbReference>
<gene>
    <name evidence="4" type="primary">LOC118405255</name>
</gene>
<feature type="coiled-coil region" evidence="1">
    <location>
        <begin position="22"/>
        <end position="63"/>
    </location>
</feature>
<reference evidence="4" key="2">
    <citation type="submission" date="2025-08" db="UniProtKB">
        <authorList>
            <consortium name="RefSeq"/>
        </authorList>
    </citation>
    <scope>IDENTIFICATION</scope>
    <source>
        <strain evidence="4">S238N-H82</strain>
        <tissue evidence="4">Testes</tissue>
    </source>
</reference>
<dbReference type="OMA" id="MITARFI"/>
<dbReference type="InterPro" id="IPR000421">
    <property type="entry name" value="FA58C"/>
</dbReference>
<dbReference type="GeneID" id="118405255"/>
<evidence type="ECO:0000259" key="2">
    <source>
        <dbReference type="PROSITE" id="PS50022"/>
    </source>
</evidence>
<proteinExistence type="predicted"/>
<evidence type="ECO:0000256" key="1">
    <source>
        <dbReference type="SAM" id="Coils"/>
    </source>
</evidence>
<evidence type="ECO:0000313" key="3">
    <source>
        <dbReference type="Proteomes" id="UP000001554"/>
    </source>
</evidence>
<dbReference type="PANTHER" id="PTHR24543">
    <property type="entry name" value="MULTICOPPER OXIDASE-RELATED"/>
    <property type="match status" value="1"/>
</dbReference>
<dbReference type="Pfam" id="PF00754">
    <property type="entry name" value="F5_F8_type_C"/>
    <property type="match status" value="1"/>
</dbReference>
<dbReference type="Gene3D" id="2.60.120.260">
    <property type="entry name" value="Galactose-binding domain-like"/>
    <property type="match status" value="1"/>
</dbReference>
<dbReference type="SUPFAM" id="SSF49785">
    <property type="entry name" value="Galactose-binding domain-like"/>
    <property type="match status" value="1"/>
</dbReference>
<protein>
    <submittedName>
        <fullName evidence="4">Discoidin, CUB and LCCL domain-containing protein 1-like</fullName>
    </submittedName>
</protein>
<sequence length="236" mass="27171">MSTTVDALKSDQDDMSTTVDALKSYQNHIRQLSTTVDALKRDLDNEQSRNAALEQRFQKMSETVTMSLSAWSASAVRHGDQDHSAHRADINSRETATQAGAWVSTRHHNPQYNSDIQGYSRPEWLMRELFEVKNVIGIITKGRNFNADDWPYPGSHNQYVTSYVISYGVQNGDERFYTGADNQITVFRGNSDRDTPVRRYFRDYSGPAMITARFIKIHPKTWHEWIAMRAKILIQY</sequence>
<dbReference type="OrthoDB" id="6262482at2759"/>
<feature type="domain" description="F5/8 type C" evidence="2">
    <location>
        <begin position="61"/>
        <end position="235"/>
    </location>
</feature>
<accession>A0A9J7K835</accession>
<dbReference type="InterPro" id="IPR008979">
    <property type="entry name" value="Galactose-bd-like_sf"/>
</dbReference>
<evidence type="ECO:0000313" key="4">
    <source>
        <dbReference type="RefSeq" id="XP_035660546.1"/>
    </source>
</evidence>
<dbReference type="Gene3D" id="1.20.1480.30">
    <property type="entry name" value="Designed four-helix bundle protein"/>
    <property type="match status" value="1"/>
</dbReference>
<dbReference type="PANTHER" id="PTHR24543:SF335">
    <property type="entry name" value="EGF-LIKE REPEAT AND DISCOIDIN I-LIKE DOMAIN-CONTAINING PROTEIN 3"/>
    <property type="match status" value="1"/>
</dbReference>
<dbReference type="Proteomes" id="UP000001554">
    <property type="component" value="Chromosome 18"/>
</dbReference>
<keyword evidence="3" id="KW-1185">Reference proteome</keyword>
<dbReference type="PROSITE" id="PS50022">
    <property type="entry name" value="FA58C_3"/>
    <property type="match status" value="1"/>
</dbReference>
<organism evidence="3 4">
    <name type="scientific">Branchiostoma floridae</name>
    <name type="common">Florida lancelet</name>
    <name type="synonym">Amphioxus</name>
    <dbReference type="NCBI Taxonomy" id="7739"/>
    <lineage>
        <taxon>Eukaryota</taxon>
        <taxon>Metazoa</taxon>
        <taxon>Chordata</taxon>
        <taxon>Cephalochordata</taxon>
        <taxon>Leptocardii</taxon>
        <taxon>Amphioxiformes</taxon>
        <taxon>Branchiostomatidae</taxon>
        <taxon>Branchiostoma</taxon>
    </lineage>
</organism>
<dbReference type="AlphaFoldDB" id="A0A9J7K835"/>
<reference evidence="3" key="1">
    <citation type="journal article" date="2020" name="Nat. Ecol. Evol.">
        <title>Deeply conserved synteny resolves early events in vertebrate evolution.</title>
        <authorList>
            <person name="Simakov O."/>
            <person name="Marletaz F."/>
            <person name="Yue J.X."/>
            <person name="O'Connell B."/>
            <person name="Jenkins J."/>
            <person name="Brandt A."/>
            <person name="Calef R."/>
            <person name="Tung C.H."/>
            <person name="Huang T.K."/>
            <person name="Schmutz J."/>
            <person name="Satoh N."/>
            <person name="Yu J.K."/>
            <person name="Putnam N.H."/>
            <person name="Green R.E."/>
            <person name="Rokhsar D.S."/>
        </authorList>
    </citation>
    <scope>NUCLEOTIDE SEQUENCE [LARGE SCALE GENOMIC DNA]</scope>
    <source>
        <strain evidence="3">S238N-H82</strain>
    </source>
</reference>
<name>A0A9J7K835_BRAFL</name>
<dbReference type="KEGG" id="bfo:118405255"/>
<keyword evidence="1" id="KW-0175">Coiled coil</keyword>